<dbReference type="AlphaFoldDB" id="A0A8H3NS78"/>
<dbReference type="GO" id="GO:0005762">
    <property type="term" value="C:mitochondrial large ribosomal subunit"/>
    <property type="evidence" value="ECO:0007669"/>
    <property type="project" value="TreeGrafter"/>
</dbReference>
<evidence type="ECO:0000256" key="6">
    <source>
        <dbReference type="ARBA" id="ARBA00035191"/>
    </source>
</evidence>
<dbReference type="EMBL" id="BLKC01000030">
    <property type="protein sequence ID" value="GFF37015.1"/>
    <property type="molecule type" value="Genomic_DNA"/>
</dbReference>
<organism evidence="7 8">
    <name type="scientific">Aspergillus udagawae</name>
    <dbReference type="NCBI Taxonomy" id="91492"/>
    <lineage>
        <taxon>Eukaryota</taxon>
        <taxon>Fungi</taxon>
        <taxon>Dikarya</taxon>
        <taxon>Ascomycota</taxon>
        <taxon>Pezizomycotina</taxon>
        <taxon>Eurotiomycetes</taxon>
        <taxon>Eurotiomycetidae</taxon>
        <taxon>Eurotiales</taxon>
        <taxon>Aspergillaceae</taxon>
        <taxon>Aspergillus</taxon>
        <taxon>Aspergillus subgen. Fumigati</taxon>
    </lineage>
</organism>
<evidence type="ECO:0000313" key="8">
    <source>
        <dbReference type="Proteomes" id="UP000465221"/>
    </source>
</evidence>
<name>A0A8H3NS78_9EURO</name>
<reference evidence="7 8" key="1">
    <citation type="submission" date="2020-01" db="EMBL/GenBank/DDBJ databases">
        <title>Draft genome sequence of Aspergillus udagawae IFM 46972.</title>
        <authorList>
            <person name="Takahashi H."/>
            <person name="Yaguchi T."/>
        </authorList>
    </citation>
    <scope>NUCLEOTIDE SEQUENCE [LARGE SCALE GENOMIC DNA]</scope>
    <source>
        <strain evidence="7 8">IFM 46972</strain>
    </source>
</reference>
<comment type="subcellular location">
    <subcellularLocation>
        <location evidence="1">Mitochondrion</location>
    </subcellularLocation>
</comment>
<evidence type="ECO:0000256" key="1">
    <source>
        <dbReference type="ARBA" id="ARBA00004173"/>
    </source>
</evidence>
<dbReference type="InterPro" id="IPR007740">
    <property type="entry name" value="Ribosomal_mL49"/>
</dbReference>
<accession>A0A8H3NS78</accession>
<dbReference type="GO" id="GO:0003735">
    <property type="term" value="F:structural constituent of ribosome"/>
    <property type="evidence" value="ECO:0007669"/>
    <property type="project" value="InterPro"/>
</dbReference>
<gene>
    <name evidence="7" type="ORF">IFM46972_05082</name>
</gene>
<proteinExistence type="inferred from homology"/>
<dbReference type="Gene3D" id="3.30.780.10">
    <property type="entry name" value="SUI1-like domain"/>
    <property type="match status" value="1"/>
</dbReference>
<dbReference type="PANTHER" id="PTHR13477">
    <property type="entry name" value="MITOCHONDRIAL 39S RIBOSOMAL PROTEIN L49"/>
    <property type="match status" value="1"/>
</dbReference>
<dbReference type="GO" id="GO:0006412">
    <property type="term" value="P:translation"/>
    <property type="evidence" value="ECO:0007669"/>
    <property type="project" value="InterPro"/>
</dbReference>
<keyword evidence="3 7" id="KW-0689">Ribosomal protein</keyword>
<keyword evidence="5" id="KW-0687">Ribonucleoprotein</keyword>
<sequence length="272" mass="29801">MWAGGLVGALALFGTSNRSPRRTQEIVCCRMMLDISVGPLFDQPISCRGSSSHPHVGIARVLSIAGRVFPYPQPMASFLQSLPVCSAVRKQSTAAPVFLNASQFVASSRTCSPFSTLFSQSRSISSPHSLRTAQLSKSKPSAHQSRTFLVQLKRQSQTLKENPSAITGDVPLPGANLQLTNLPYFIRRTASNQLPVYLVTKAGGTKQQTKIQKTEGDLEALRSDLARYLGLESGDPRSPKSPDVTINRLNGHIIVKGWRKPEIQKFLLERNF</sequence>
<dbReference type="Pfam" id="PF05046">
    <property type="entry name" value="Img2"/>
    <property type="match status" value="1"/>
</dbReference>
<evidence type="ECO:0000256" key="2">
    <source>
        <dbReference type="ARBA" id="ARBA00005677"/>
    </source>
</evidence>
<keyword evidence="4" id="KW-0496">Mitochondrion</keyword>
<dbReference type="FunFam" id="3.30.780.10:FF:000030">
    <property type="entry name" value="Mitochondrial large ribosomal subunit L49, putative"/>
    <property type="match status" value="1"/>
</dbReference>
<comment type="similarity">
    <text evidence="2">Belongs to the mitochondrion-specific ribosomal protein mL49 family.</text>
</comment>
<protein>
    <recommendedName>
        <fullName evidence="6">Large ribosomal subunit protein mL49</fullName>
    </recommendedName>
</protein>
<evidence type="ECO:0000256" key="4">
    <source>
        <dbReference type="ARBA" id="ARBA00023128"/>
    </source>
</evidence>
<evidence type="ECO:0000256" key="5">
    <source>
        <dbReference type="ARBA" id="ARBA00023274"/>
    </source>
</evidence>
<dbReference type="PANTHER" id="PTHR13477:SF0">
    <property type="entry name" value="LARGE RIBOSOMAL SUBUNIT PROTEIN ML49"/>
    <property type="match status" value="1"/>
</dbReference>
<dbReference type="Proteomes" id="UP000465221">
    <property type="component" value="Unassembled WGS sequence"/>
</dbReference>
<evidence type="ECO:0000313" key="7">
    <source>
        <dbReference type="EMBL" id="GFF37015.1"/>
    </source>
</evidence>
<comment type="caution">
    <text evidence="7">The sequence shown here is derived from an EMBL/GenBank/DDBJ whole genome shotgun (WGS) entry which is preliminary data.</text>
</comment>
<evidence type="ECO:0000256" key="3">
    <source>
        <dbReference type="ARBA" id="ARBA00022980"/>
    </source>
</evidence>